<gene>
    <name evidence="1" type="ORF">GTU67_02375</name>
</gene>
<reference evidence="1 2" key="1">
    <citation type="submission" date="2020-08" db="EMBL/GenBank/DDBJ databases">
        <title>Paraeoetvoesia sp. YC-7-48 draft genome sequence.</title>
        <authorList>
            <person name="Yao L."/>
        </authorList>
    </citation>
    <scope>NUCLEOTIDE SEQUENCE [LARGE SCALE GENOMIC DNA]</scope>
    <source>
        <strain evidence="2">YC-7-48</strain>
    </source>
</reference>
<evidence type="ECO:0000313" key="2">
    <source>
        <dbReference type="Proteomes" id="UP000545386"/>
    </source>
</evidence>
<proteinExistence type="predicted"/>
<dbReference type="EMBL" id="JACJUU010000001">
    <property type="protein sequence ID" value="MBC2768757.1"/>
    <property type="molecule type" value="Genomic_DNA"/>
</dbReference>
<name>A0A842HKD6_9BURK</name>
<comment type="caution">
    <text evidence="1">The sequence shown here is derived from an EMBL/GenBank/DDBJ whole genome shotgun (WGS) entry which is preliminary data.</text>
</comment>
<keyword evidence="2" id="KW-1185">Reference proteome</keyword>
<dbReference type="Proteomes" id="UP000545386">
    <property type="component" value="Unassembled WGS sequence"/>
</dbReference>
<dbReference type="RefSeq" id="WP_123660981.1">
    <property type="nucleotide sequence ID" value="NZ_JACJUU010000001.1"/>
</dbReference>
<accession>A0A842HKD6</accession>
<sequence length="92" mass="10598">MYVPNIQGAATSARPNFLRPQFPEAIRAARHAALVWFQSETGMTLSQFRDVRCWEHCQRYNDSAIQRHLRESAFRSAYAEQVGQIIVERSDG</sequence>
<organism evidence="1 2">
    <name type="scientific">Pusillimonas minor</name>
    <dbReference type="NCBI Taxonomy" id="2697024"/>
    <lineage>
        <taxon>Bacteria</taxon>
        <taxon>Pseudomonadati</taxon>
        <taxon>Pseudomonadota</taxon>
        <taxon>Betaproteobacteria</taxon>
        <taxon>Burkholderiales</taxon>
        <taxon>Alcaligenaceae</taxon>
        <taxon>Pusillimonas</taxon>
    </lineage>
</organism>
<evidence type="ECO:0000313" key="1">
    <source>
        <dbReference type="EMBL" id="MBC2768757.1"/>
    </source>
</evidence>
<dbReference type="AlphaFoldDB" id="A0A842HKD6"/>
<protein>
    <submittedName>
        <fullName evidence="1">Uncharacterized protein</fullName>
    </submittedName>
</protein>